<name>A0A6M6E772_PRIMG</name>
<proteinExistence type="predicted"/>
<organism evidence="1 2">
    <name type="scientific">Priestia megaterium</name>
    <name type="common">Bacillus megaterium</name>
    <dbReference type="NCBI Taxonomy" id="1404"/>
    <lineage>
        <taxon>Bacteria</taxon>
        <taxon>Bacillati</taxon>
        <taxon>Bacillota</taxon>
        <taxon>Bacilli</taxon>
        <taxon>Bacillales</taxon>
        <taxon>Bacillaceae</taxon>
        <taxon>Priestia</taxon>
    </lineage>
</organism>
<dbReference type="EMBL" id="CP045273">
    <property type="protein sequence ID" value="QJX80397.1"/>
    <property type="molecule type" value="Genomic_DNA"/>
</dbReference>
<keyword evidence="1" id="KW-0614">Plasmid</keyword>
<protein>
    <submittedName>
        <fullName evidence="1">Uncharacterized protein</fullName>
    </submittedName>
</protein>
<dbReference type="RefSeq" id="WP_171778386.1">
    <property type="nucleotide sequence ID" value="NZ_CP045273.1"/>
</dbReference>
<reference evidence="1 2" key="1">
    <citation type="submission" date="2019-10" db="EMBL/GenBank/DDBJ databases">
        <title>Complete genome sequences for adaption low water activity.</title>
        <authorList>
            <person name="Zhao L."/>
            <person name="Zhong J."/>
        </authorList>
    </citation>
    <scope>NUCLEOTIDE SEQUENCE [LARGE SCALE GENOMIC DNA]</scope>
    <source>
        <strain evidence="1 2">FDU301</strain>
        <plasmid evidence="2">pfdu301a</plasmid>
    </source>
</reference>
<evidence type="ECO:0000313" key="2">
    <source>
        <dbReference type="Proteomes" id="UP000501076"/>
    </source>
</evidence>
<sequence>MSQRDQINKLFENLELLRGKPVTFKMKVSTHKGSKEVVYKGDLLKGDKVYDELSSADRIEISTSKMPSNIMFGLPLKLIKNIVINSNQLVINDTTTISW</sequence>
<dbReference type="AlphaFoldDB" id="A0A6M6E772"/>
<gene>
    <name evidence="1" type="ORF">FDZ14_30385</name>
</gene>
<accession>A0A6M6E772</accession>
<dbReference type="Proteomes" id="UP000501076">
    <property type="component" value="Plasmid pFDU301A"/>
</dbReference>
<evidence type="ECO:0000313" key="1">
    <source>
        <dbReference type="EMBL" id="QJX80397.1"/>
    </source>
</evidence>
<geneLocation type="plasmid" evidence="2">
    <name>pfdu301a</name>
</geneLocation>